<evidence type="ECO:0000256" key="1">
    <source>
        <dbReference type="SAM" id="MobiDB-lite"/>
    </source>
</evidence>
<evidence type="ECO:0000313" key="3">
    <source>
        <dbReference type="Proteomes" id="UP001153365"/>
    </source>
</evidence>
<sequence length="422" mass="46263">MTNIDKNPEDEMGPLLPTYMPFFPINHSPCTSSSNTRQRDDYEQSIYLDIESPSLLVTRPDTIIDDDDSDDESQRARMVLNASMDCYLVCELPFASEPALETELEQELPPLKKIKSSSGPDEEVGERSCDGVVVLRTVKGILTRREGWSGWSSPATLSPQPNSPVSLERCFAPWTLGLRPGGLNGVPRTISRRSSSGASSAGTGPSVKAVRFASGNSILGCWAGTDPVSEEIEAPVAAVMYLTHSAEAYDRSPIVVEDGLRLPPRAKKEDDEGGWMKCKSHGSYKRLSKARAVKMKVESNKAMKFCTPSIKSPSSVDSDSLHSSTSSSDEDTHENSIVVKTFVGGKLYREAVEEEEDEEDVEEEEDKEDDCENEEGLENGPENDDRDEESDDEDRGRDDRMSGFGKWTSGDVFGSCDALGGF</sequence>
<comment type="caution">
    <text evidence="2">The sequence shown here is derived from an EMBL/GenBank/DDBJ whole genome shotgun (WGS) entry which is preliminary data.</text>
</comment>
<feature type="compositionally biased region" description="Low complexity" evidence="1">
    <location>
        <begin position="309"/>
        <end position="327"/>
    </location>
</feature>
<feature type="region of interest" description="Disordered" evidence="1">
    <location>
        <begin position="307"/>
        <end position="422"/>
    </location>
</feature>
<dbReference type="Proteomes" id="UP001153365">
    <property type="component" value="Unassembled WGS sequence"/>
</dbReference>
<feature type="compositionally biased region" description="Acidic residues" evidence="1">
    <location>
        <begin position="352"/>
        <end position="393"/>
    </location>
</feature>
<gene>
    <name evidence="2" type="ORF">PPACK8108_LOCUS7239</name>
</gene>
<name>A0AAV0ASK3_PHAPC</name>
<reference evidence="2" key="1">
    <citation type="submission" date="2022-06" db="EMBL/GenBank/DDBJ databases">
        <authorList>
            <consortium name="SYNGENTA / RWTH Aachen University"/>
        </authorList>
    </citation>
    <scope>NUCLEOTIDE SEQUENCE</scope>
</reference>
<protein>
    <submittedName>
        <fullName evidence="2">Expressed protein</fullName>
    </submittedName>
</protein>
<accession>A0AAV0ASK3</accession>
<proteinExistence type="predicted"/>
<dbReference type="AlphaFoldDB" id="A0AAV0ASK3"/>
<dbReference type="EMBL" id="CALTRL010001408">
    <property type="protein sequence ID" value="CAH7672422.1"/>
    <property type="molecule type" value="Genomic_DNA"/>
</dbReference>
<organism evidence="2 3">
    <name type="scientific">Phakopsora pachyrhizi</name>
    <name type="common">Asian soybean rust disease fungus</name>
    <dbReference type="NCBI Taxonomy" id="170000"/>
    <lineage>
        <taxon>Eukaryota</taxon>
        <taxon>Fungi</taxon>
        <taxon>Dikarya</taxon>
        <taxon>Basidiomycota</taxon>
        <taxon>Pucciniomycotina</taxon>
        <taxon>Pucciniomycetes</taxon>
        <taxon>Pucciniales</taxon>
        <taxon>Phakopsoraceae</taxon>
        <taxon>Phakopsora</taxon>
    </lineage>
</organism>
<keyword evidence="3" id="KW-1185">Reference proteome</keyword>
<evidence type="ECO:0000313" key="2">
    <source>
        <dbReference type="EMBL" id="CAH7672422.1"/>
    </source>
</evidence>